<comment type="caution">
    <text evidence="2">The sequence shown here is derived from an EMBL/GenBank/DDBJ whole genome shotgun (WGS) entry which is preliminary data.</text>
</comment>
<evidence type="ECO:0000259" key="1">
    <source>
        <dbReference type="Pfam" id="PF25056"/>
    </source>
</evidence>
<dbReference type="InterPro" id="IPR056695">
    <property type="entry name" value="DUF7793"/>
</dbReference>
<name>A0ABP8BYJ1_9FLAO</name>
<organism evidence="2 3">
    <name type="scientific">Postechiella marina</name>
    <dbReference type="NCBI Taxonomy" id="943941"/>
    <lineage>
        <taxon>Bacteria</taxon>
        <taxon>Pseudomonadati</taxon>
        <taxon>Bacteroidota</taxon>
        <taxon>Flavobacteriia</taxon>
        <taxon>Flavobacteriales</taxon>
        <taxon>Flavobacteriaceae</taxon>
        <taxon>Postechiella</taxon>
    </lineage>
</organism>
<dbReference type="EMBL" id="BAABCA010000001">
    <property type="protein sequence ID" value="GAA4230498.1"/>
    <property type="molecule type" value="Genomic_DNA"/>
</dbReference>
<reference evidence="3" key="1">
    <citation type="journal article" date="2019" name="Int. J. Syst. Evol. Microbiol.">
        <title>The Global Catalogue of Microorganisms (GCM) 10K type strain sequencing project: providing services to taxonomists for standard genome sequencing and annotation.</title>
        <authorList>
            <consortium name="The Broad Institute Genomics Platform"/>
            <consortium name="The Broad Institute Genome Sequencing Center for Infectious Disease"/>
            <person name="Wu L."/>
            <person name="Ma J."/>
        </authorList>
    </citation>
    <scope>NUCLEOTIDE SEQUENCE [LARGE SCALE GENOMIC DNA]</scope>
    <source>
        <strain evidence="3">JCM 17630</strain>
    </source>
</reference>
<feature type="domain" description="DUF7793" evidence="1">
    <location>
        <begin position="13"/>
        <end position="127"/>
    </location>
</feature>
<dbReference type="Proteomes" id="UP001501496">
    <property type="component" value="Unassembled WGS sequence"/>
</dbReference>
<accession>A0ABP8BYJ1</accession>
<evidence type="ECO:0000313" key="2">
    <source>
        <dbReference type="EMBL" id="GAA4230498.1"/>
    </source>
</evidence>
<dbReference type="Pfam" id="PF25056">
    <property type="entry name" value="DUF7793"/>
    <property type="match status" value="1"/>
</dbReference>
<evidence type="ECO:0000313" key="3">
    <source>
        <dbReference type="Proteomes" id="UP001501496"/>
    </source>
</evidence>
<dbReference type="RefSeq" id="WP_344785828.1">
    <property type="nucleotide sequence ID" value="NZ_BAABCA010000001.1"/>
</dbReference>
<gene>
    <name evidence="2" type="ORF">GCM10022291_00820</name>
</gene>
<keyword evidence="3" id="KW-1185">Reference proteome</keyword>
<proteinExistence type="predicted"/>
<sequence length="139" mass="15885">MKEGIIIYEDAMFWTDGSGILYCKFNNKDTNSKLDYKRAKLYIRAITKLCNGQAMPFLIDVRDTRGTFSISAAKLLAKNLDLLRLRISEAFITNSLGINLLITTYKRIYNPITPFGVFNELVDAKKYSLETKSEFYGSN</sequence>
<protein>
    <recommendedName>
        <fullName evidence="1">DUF7793 domain-containing protein</fullName>
    </recommendedName>
</protein>